<protein>
    <submittedName>
        <fullName evidence="1">Uncharacterized protein</fullName>
    </submittedName>
</protein>
<comment type="caution">
    <text evidence="1">The sequence shown here is derived from an EMBL/GenBank/DDBJ whole genome shotgun (WGS) entry which is preliminary data.</text>
</comment>
<name>A0A0M0EG83_KOMEU</name>
<proteinExistence type="predicted"/>
<keyword evidence="2" id="KW-1185">Reference proteome</keyword>
<dbReference type="Proteomes" id="UP000037566">
    <property type="component" value="Unassembled WGS sequence"/>
</dbReference>
<accession>A0A0M0EG83</accession>
<reference evidence="1" key="1">
    <citation type="submission" date="2015-08" db="EMBL/GenBank/DDBJ databases">
        <title>Draft genome sequence of Komagataeibacter europaeus CECT 8546 a cellulose producer strain from vinegar produced by the traditional method.</title>
        <authorList>
            <person name="Poehlein A."/>
            <person name="Valera M.J."/>
            <person name="Haack F.S."/>
            <person name="Mas A."/>
            <person name="Daniel R."/>
            <person name="Streit W.R."/>
            <person name="Mateo E."/>
        </authorList>
    </citation>
    <scope>NUCLEOTIDE SEQUENCE [LARGE SCALE GENOMIC DNA]</scope>
    <source>
        <strain evidence="1">CECT 8546</strain>
    </source>
</reference>
<gene>
    <name evidence="1" type="ORF">KOEU_21580</name>
</gene>
<organism evidence="1 2">
    <name type="scientific">Komagataeibacter europaeus</name>
    <name type="common">Gluconacetobacter europaeus</name>
    <dbReference type="NCBI Taxonomy" id="33995"/>
    <lineage>
        <taxon>Bacteria</taxon>
        <taxon>Pseudomonadati</taxon>
        <taxon>Pseudomonadota</taxon>
        <taxon>Alphaproteobacteria</taxon>
        <taxon>Acetobacterales</taxon>
        <taxon>Acetobacteraceae</taxon>
        <taxon>Komagataeibacter</taxon>
    </lineage>
</organism>
<evidence type="ECO:0000313" key="2">
    <source>
        <dbReference type="Proteomes" id="UP000037566"/>
    </source>
</evidence>
<dbReference type="PATRIC" id="fig|33995.3.peg.2404"/>
<dbReference type="EMBL" id="LHUQ01000012">
    <property type="protein sequence ID" value="KON64260.1"/>
    <property type="molecule type" value="Genomic_DNA"/>
</dbReference>
<evidence type="ECO:0000313" key="1">
    <source>
        <dbReference type="EMBL" id="KON64260.1"/>
    </source>
</evidence>
<sequence>MTDTCGDHPVYADMIPLWRTHAMRGLFATPMVA</sequence>
<dbReference type="AlphaFoldDB" id="A0A0M0EG83"/>